<proteinExistence type="predicted"/>
<reference evidence="3" key="1">
    <citation type="journal article" date="2019" name="Int. J. Syst. Evol. Microbiol.">
        <title>The Global Catalogue of Microorganisms (GCM) 10K type strain sequencing project: providing services to taxonomists for standard genome sequencing and annotation.</title>
        <authorList>
            <consortium name="The Broad Institute Genomics Platform"/>
            <consortium name="The Broad Institute Genome Sequencing Center for Infectious Disease"/>
            <person name="Wu L."/>
            <person name="Ma J."/>
        </authorList>
    </citation>
    <scope>NUCLEOTIDE SEQUENCE [LARGE SCALE GENOMIC DNA]</scope>
    <source>
        <strain evidence="3">JCM 12662</strain>
    </source>
</reference>
<dbReference type="Gene3D" id="3.40.630.30">
    <property type="match status" value="1"/>
</dbReference>
<gene>
    <name evidence="2" type="ORF">GCM10008932_00530</name>
</gene>
<dbReference type="CDD" id="cd04301">
    <property type="entry name" value="NAT_SF"/>
    <property type="match status" value="1"/>
</dbReference>
<feature type="domain" description="N-acetyltransferase" evidence="1">
    <location>
        <begin position="2"/>
        <end position="175"/>
    </location>
</feature>
<dbReference type="SUPFAM" id="SSF55729">
    <property type="entry name" value="Acyl-CoA N-acyltransferases (Nat)"/>
    <property type="match status" value="1"/>
</dbReference>
<dbReference type="InterPro" id="IPR016181">
    <property type="entry name" value="Acyl_CoA_acyltransferase"/>
</dbReference>
<dbReference type="PROSITE" id="PS51186">
    <property type="entry name" value="GNAT"/>
    <property type="match status" value="1"/>
</dbReference>
<dbReference type="RefSeq" id="WP_343752798.1">
    <property type="nucleotide sequence ID" value="NZ_BAAACW010000007.1"/>
</dbReference>
<evidence type="ECO:0000259" key="1">
    <source>
        <dbReference type="PROSITE" id="PS51186"/>
    </source>
</evidence>
<name>A0ABP3GPR5_9LACT</name>
<organism evidence="2 3">
    <name type="scientific">Alkalibacterium iburiense</name>
    <dbReference type="NCBI Taxonomy" id="290589"/>
    <lineage>
        <taxon>Bacteria</taxon>
        <taxon>Bacillati</taxon>
        <taxon>Bacillota</taxon>
        <taxon>Bacilli</taxon>
        <taxon>Lactobacillales</taxon>
        <taxon>Carnobacteriaceae</taxon>
        <taxon>Alkalibacterium</taxon>
    </lineage>
</organism>
<evidence type="ECO:0000313" key="3">
    <source>
        <dbReference type="Proteomes" id="UP001501166"/>
    </source>
</evidence>
<evidence type="ECO:0000313" key="2">
    <source>
        <dbReference type="EMBL" id="GAA0351280.1"/>
    </source>
</evidence>
<dbReference type="EMBL" id="BAAACW010000007">
    <property type="protein sequence ID" value="GAA0351280.1"/>
    <property type="molecule type" value="Genomic_DNA"/>
</dbReference>
<dbReference type="InterPro" id="IPR000182">
    <property type="entry name" value="GNAT_dom"/>
</dbReference>
<comment type="caution">
    <text evidence="2">The sequence shown here is derived from an EMBL/GenBank/DDBJ whole genome shotgun (WGS) entry which is preliminary data.</text>
</comment>
<dbReference type="Proteomes" id="UP001501166">
    <property type="component" value="Unassembled WGS sequence"/>
</dbReference>
<keyword evidence="3" id="KW-1185">Reference proteome</keyword>
<protein>
    <submittedName>
        <fullName evidence="2">GNAT family N-acetyltransferase</fullName>
    </submittedName>
</protein>
<dbReference type="Pfam" id="PF00583">
    <property type="entry name" value="Acetyltransf_1"/>
    <property type="match status" value="1"/>
</dbReference>
<sequence length="176" mass="20869">MSTVRLATLEDTKMIKEILYQTAYWLSEKGSEQWSGLLKGEDVHNIEEAINRKEVYVVYIEDEVIGTFALWDQQTDWDTDLWMKDDTRDYYYLHRIALAKDSHGKNLGKELLRAVKLIAMETNKKEVRLDCIATNDYLNHFYKSNGFTYYNTIKDYDNGEGLQDYNLFYWKVENNS</sequence>
<accession>A0ABP3GPR5</accession>